<dbReference type="SUPFAM" id="SSF46689">
    <property type="entry name" value="Homeodomain-like"/>
    <property type="match status" value="1"/>
</dbReference>
<evidence type="ECO:0000313" key="8">
    <source>
        <dbReference type="EMBL" id="PMC71101.1"/>
    </source>
</evidence>
<feature type="domain" description="PAS" evidence="6">
    <location>
        <begin position="14"/>
        <end position="53"/>
    </location>
</feature>
<dbReference type="InterPro" id="IPR000700">
    <property type="entry name" value="PAS-assoc_C"/>
</dbReference>
<dbReference type="InterPro" id="IPR000014">
    <property type="entry name" value="PAS"/>
</dbReference>
<dbReference type="AlphaFoldDB" id="A0A2N6TP72"/>
<dbReference type="CDD" id="cd00009">
    <property type="entry name" value="AAA"/>
    <property type="match status" value="1"/>
</dbReference>
<dbReference type="InterPro" id="IPR027417">
    <property type="entry name" value="P-loop_NTPase"/>
</dbReference>
<dbReference type="PROSITE" id="PS50045">
    <property type="entry name" value="SIGMA54_INTERACT_4"/>
    <property type="match status" value="1"/>
</dbReference>
<dbReference type="InterPro" id="IPR009057">
    <property type="entry name" value="Homeodomain-like_sf"/>
</dbReference>
<dbReference type="Gene3D" id="3.30.450.20">
    <property type="entry name" value="PAS domain"/>
    <property type="match status" value="1"/>
</dbReference>
<dbReference type="NCBIfam" id="TIGR00229">
    <property type="entry name" value="sensory_box"/>
    <property type="match status" value="1"/>
</dbReference>
<name>A0A2N6TP72_FUSNU</name>
<dbReference type="GO" id="GO:0005524">
    <property type="term" value="F:ATP binding"/>
    <property type="evidence" value="ECO:0007669"/>
    <property type="project" value="UniProtKB-KW"/>
</dbReference>
<comment type="caution">
    <text evidence="8">The sequence shown here is derived from an EMBL/GenBank/DDBJ whole genome shotgun (WGS) entry which is preliminary data.</text>
</comment>
<dbReference type="EMBL" id="PNHC01000001">
    <property type="protein sequence ID" value="PMC71101.1"/>
    <property type="molecule type" value="Genomic_DNA"/>
</dbReference>
<feature type="domain" description="Sigma-54 factor interaction" evidence="5">
    <location>
        <begin position="148"/>
        <end position="374"/>
    </location>
</feature>
<dbReference type="Gene3D" id="3.40.50.300">
    <property type="entry name" value="P-loop containing nucleotide triphosphate hydrolases"/>
    <property type="match status" value="1"/>
</dbReference>
<dbReference type="Pfam" id="PF18024">
    <property type="entry name" value="HTH_50"/>
    <property type="match status" value="1"/>
</dbReference>
<evidence type="ECO:0000259" key="7">
    <source>
        <dbReference type="PROSITE" id="PS50113"/>
    </source>
</evidence>
<dbReference type="SMART" id="SM00382">
    <property type="entry name" value="AAA"/>
    <property type="match status" value="1"/>
</dbReference>
<dbReference type="SUPFAM" id="SSF52540">
    <property type="entry name" value="P-loop containing nucleoside triphosphate hydrolases"/>
    <property type="match status" value="1"/>
</dbReference>
<accession>A0A2N6TP72</accession>
<evidence type="ECO:0000256" key="3">
    <source>
        <dbReference type="ARBA" id="ARBA00022840"/>
    </source>
</evidence>
<organism evidence="8 9">
    <name type="scientific">Fusobacterium nucleatum</name>
    <dbReference type="NCBI Taxonomy" id="851"/>
    <lineage>
        <taxon>Bacteria</taxon>
        <taxon>Fusobacteriati</taxon>
        <taxon>Fusobacteriota</taxon>
        <taxon>Fusobacteriia</taxon>
        <taxon>Fusobacteriales</taxon>
        <taxon>Fusobacteriaceae</taxon>
        <taxon>Fusobacterium</taxon>
    </lineage>
</organism>
<evidence type="ECO:0000256" key="1">
    <source>
        <dbReference type="ARBA" id="ARBA00022741"/>
    </source>
</evidence>
<dbReference type="RefSeq" id="WP_158391640.1">
    <property type="nucleotide sequence ID" value="NZ_PNHC01000001.1"/>
</dbReference>
<dbReference type="Gene3D" id="1.10.10.60">
    <property type="entry name" value="Homeodomain-like"/>
    <property type="match status" value="1"/>
</dbReference>
<feature type="domain" description="PAC" evidence="7">
    <location>
        <begin position="72"/>
        <end position="128"/>
    </location>
</feature>
<proteinExistence type="predicted"/>
<dbReference type="SUPFAM" id="SSF55785">
    <property type="entry name" value="PYP-like sensor domain (PAS domain)"/>
    <property type="match status" value="1"/>
</dbReference>
<sequence>MKKEVDIKNFDCLEILNNLYDGIYIVDGNGKTIFVNDAYCKITGISREELIGKKVQELQKRGLYKGSVTEKVLKEKKVISSIGKSLITNKDILVTGTPIFDENGKIKLIVINDRDISELKRLEIENIKYKEIQEKTDEKINFLNRKHILEKDISLDDLPTNISNVVKEISASDITVLITGEFGTGKDSLAQKIYYYSNRIKSPFFQISCNEYEEDLLEKELFGTTEEKKSHFGLLELANKGTLYISEIDMLPIKIQKKLLKTLNEKKFKKNNGDIINIDIRFIFSSNKNIEIEVKNKNFLKEFFEKINIISIKIPPLRERKTSFTSFVDKFLINFNKKYNKDINLQKDEIKLLKMYNWPGNLKELENFLERLVVTYNEGDDIKAIIKSMLLLEYSDIFTNQNLSLKEMMKEIEKNIIIRLLNQYGTVNKVAPILGISQPALSKKCKVLKILK</sequence>
<dbReference type="Pfam" id="PF25601">
    <property type="entry name" value="AAA_lid_14"/>
    <property type="match status" value="1"/>
</dbReference>
<dbReference type="InterPro" id="IPR030828">
    <property type="entry name" value="HTH_TyrR"/>
</dbReference>
<dbReference type="Proteomes" id="UP000235733">
    <property type="component" value="Unassembled WGS sequence"/>
</dbReference>
<keyword evidence="3" id="KW-0067">ATP-binding</keyword>
<dbReference type="Pfam" id="PF00158">
    <property type="entry name" value="Sigma54_activat"/>
    <property type="match status" value="1"/>
</dbReference>
<dbReference type="PROSITE" id="PS50113">
    <property type="entry name" value="PAC"/>
    <property type="match status" value="1"/>
</dbReference>
<dbReference type="CDD" id="cd00130">
    <property type="entry name" value="PAS"/>
    <property type="match status" value="1"/>
</dbReference>
<dbReference type="InterPro" id="IPR058031">
    <property type="entry name" value="AAA_lid_NorR"/>
</dbReference>
<dbReference type="GO" id="GO:0003677">
    <property type="term" value="F:DNA binding"/>
    <property type="evidence" value="ECO:0007669"/>
    <property type="project" value="UniProtKB-KW"/>
</dbReference>
<dbReference type="SMART" id="SM00091">
    <property type="entry name" value="PAS"/>
    <property type="match status" value="1"/>
</dbReference>
<evidence type="ECO:0000259" key="5">
    <source>
        <dbReference type="PROSITE" id="PS50045"/>
    </source>
</evidence>
<dbReference type="GO" id="GO:0006355">
    <property type="term" value="P:regulation of DNA-templated transcription"/>
    <property type="evidence" value="ECO:0007669"/>
    <property type="project" value="InterPro"/>
</dbReference>
<evidence type="ECO:0000256" key="2">
    <source>
        <dbReference type="ARBA" id="ARBA00022797"/>
    </source>
</evidence>
<dbReference type="Pfam" id="PF13426">
    <property type="entry name" value="PAS_9"/>
    <property type="match status" value="1"/>
</dbReference>
<dbReference type="InterPro" id="IPR035965">
    <property type="entry name" value="PAS-like_dom_sf"/>
</dbReference>
<dbReference type="Gene3D" id="1.10.8.60">
    <property type="match status" value="1"/>
</dbReference>
<dbReference type="InterPro" id="IPR003593">
    <property type="entry name" value="AAA+_ATPase"/>
</dbReference>
<evidence type="ECO:0000259" key="6">
    <source>
        <dbReference type="PROSITE" id="PS50112"/>
    </source>
</evidence>
<keyword evidence="2" id="KW-0058">Aromatic hydrocarbons catabolism</keyword>
<dbReference type="PROSITE" id="PS50112">
    <property type="entry name" value="PAS"/>
    <property type="match status" value="1"/>
</dbReference>
<reference evidence="8 9" key="1">
    <citation type="submission" date="2017-09" db="EMBL/GenBank/DDBJ databases">
        <title>Bacterial strain isolated from the female urinary microbiota.</title>
        <authorList>
            <person name="Thomas-White K."/>
            <person name="Kumar N."/>
            <person name="Forster S."/>
            <person name="Putonti C."/>
            <person name="Lawley T."/>
            <person name="Wolfe A.J."/>
        </authorList>
    </citation>
    <scope>NUCLEOTIDE SEQUENCE [LARGE SCALE GENOMIC DNA]</scope>
    <source>
        <strain evidence="8 9">UMB0249</strain>
    </source>
</reference>
<keyword evidence="1" id="KW-0547">Nucleotide-binding</keyword>
<dbReference type="InterPro" id="IPR002078">
    <property type="entry name" value="Sigma_54_int"/>
</dbReference>
<dbReference type="PANTHER" id="PTHR32071">
    <property type="entry name" value="TRANSCRIPTIONAL REGULATORY PROTEIN"/>
    <property type="match status" value="1"/>
</dbReference>
<evidence type="ECO:0000313" key="9">
    <source>
        <dbReference type="Proteomes" id="UP000235733"/>
    </source>
</evidence>
<gene>
    <name evidence="8" type="ORF">CJ209_01995</name>
</gene>
<dbReference type="PANTHER" id="PTHR32071:SF57">
    <property type="entry name" value="C4-DICARBOXYLATE TRANSPORT TRANSCRIPTIONAL REGULATORY PROTEIN DCTD"/>
    <property type="match status" value="1"/>
</dbReference>
<evidence type="ECO:0000256" key="4">
    <source>
        <dbReference type="ARBA" id="ARBA00029500"/>
    </source>
</evidence>
<protein>
    <recommendedName>
        <fullName evidence="4">HTH-type transcriptional regulatory protein TyrR</fullName>
    </recommendedName>
</protein>